<dbReference type="OrthoDB" id="6415662at2759"/>
<keyword evidence="3" id="KW-1015">Disulfide bond</keyword>
<evidence type="ECO:0000256" key="2">
    <source>
        <dbReference type="ARBA" id="ARBA00022989"/>
    </source>
</evidence>
<dbReference type="Gene3D" id="2.60.40.10">
    <property type="entry name" value="Immunoglobulins"/>
    <property type="match status" value="2"/>
</dbReference>
<dbReference type="InterPro" id="IPR036179">
    <property type="entry name" value="Ig-like_dom_sf"/>
</dbReference>
<dbReference type="InParanoid" id="A0A482WMI0"/>
<dbReference type="InterPro" id="IPR013106">
    <property type="entry name" value="Ig_V-set"/>
</dbReference>
<dbReference type="FunFam" id="2.60.40.10:FF:000437">
    <property type="entry name" value="Beat-IIIc, isoform A"/>
    <property type="match status" value="1"/>
</dbReference>
<keyword evidence="1" id="KW-0812">Transmembrane</keyword>
<proteinExistence type="predicted"/>
<dbReference type="InterPro" id="IPR007110">
    <property type="entry name" value="Ig-like_dom"/>
</dbReference>
<keyword evidence="2" id="KW-0472">Membrane</keyword>
<dbReference type="EMBL" id="QKKF02031491">
    <property type="protein sequence ID" value="RZF34446.1"/>
    <property type="molecule type" value="Genomic_DNA"/>
</dbReference>
<comment type="caution">
    <text evidence="5">The sequence shown here is derived from an EMBL/GenBank/DDBJ whole genome shotgun (WGS) entry which is preliminary data.</text>
</comment>
<organism evidence="5 6">
    <name type="scientific">Laodelphax striatellus</name>
    <name type="common">Small brown planthopper</name>
    <name type="synonym">Delphax striatella</name>
    <dbReference type="NCBI Taxonomy" id="195883"/>
    <lineage>
        <taxon>Eukaryota</taxon>
        <taxon>Metazoa</taxon>
        <taxon>Ecdysozoa</taxon>
        <taxon>Arthropoda</taxon>
        <taxon>Hexapoda</taxon>
        <taxon>Insecta</taxon>
        <taxon>Pterygota</taxon>
        <taxon>Neoptera</taxon>
        <taxon>Paraneoptera</taxon>
        <taxon>Hemiptera</taxon>
        <taxon>Auchenorrhyncha</taxon>
        <taxon>Fulgoroidea</taxon>
        <taxon>Delphacidae</taxon>
        <taxon>Criomorphinae</taxon>
        <taxon>Laodelphax</taxon>
    </lineage>
</organism>
<dbReference type="FunCoup" id="A0A482WMI0">
    <property type="interactions" value="29"/>
</dbReference>
<sequence>MLSHALQNCPFVVGVHVSCHLFLCKLHADKSWQISVRAPPSLVGSCLCLKLVRVGVPQYKLRGELAVLECHYELEGDSLYAVKWYKENEEFYRYVPKSNPPQSSYRVDGIKVDHQLSDYKQVALRNVNLKSSGVYRCEVSAEAPSFASAQSEGRMEVLFLPTNGPLITGEEKQYQIGDEINLNCTSGKSFPASVLHWFINDQKVSNPRNLVYHKEVVHPHGLVTSSLGLRLPVSTDHFRSGSMRAIINDA</sequence>
<name>A0A482WMI0_LAOST</name>
<evidence type="ECO:0000256" key="1">
    <source>
        <dbReference type="ARBA" id="ARBA00022692"/>
    </source>
</evidence>
<dbReference type="SUPFAM" id="SSF48726">
    <property type="entry name" value="Immunoglobulin"/>
    <property type="match status" value="2"/>
</dbReference>
<evidence type="ECO:0000259" key="4">
    <source>
        <dbReference type="PROSITE" id="PS50835"/>
    </source>
</evidence>
<dbReference type="InterPro" id="IPR013162">
    <property type="entry name" value="CD80_C2-set"/>
</dbReference>
<dbReference type="Pfam" id="PF08205">
    <property type="entry name" value="C2-set_2"/>
    <property type="match status" value="1"/>
</dbReference>
<evidence type="ECO:0000256" key="3">
    <source>
        <dbReference type="ARBA" id="ARBA00023157"/>
    </source>
</evidence>
<dbReference type="PANTHER" id="PTHR21261">
    <property type="entry name" value="BEAT PROTEIN"/>
    <property type="match status" value="1"/>
</dbReference>
<dbReference type="SMR" id="A0A482WMI0"/>
<dbReference type="PROSITE" id="PS50835">
    <property type="entry name" value="IG_LIKE"/>
    <property type="match status" value="1"/>
</dbReference>
<keyword evidence="6" id="KW-1185">Reference proteome</keyword>
<keyword evidence="2" id="KW-1133">Transmembrane helix</keyword>
<evidence type="ECO:0000313" key="5">
    <source>
        <dbReference type="EMBL" id="RZF34446.1"/>
    </source>
</evidence>
<evidence type="ECO:0000313" key="6">
    <source>
        <dbReference type="Proteomes" id="UP000291343"/>
    </source>
</evidence>
<dbReference type="PANTHER" id="PTHR21261:SF14">
    <property type="entry name" value="BEATEN PATH IV, ISOFORM B"/>
    <property type="match status" value="1"/>
</dbReference>
<gene>
    <name evidence="5" type="ORF">LSTR_LSTR012407</name>
</gene>
<protein>
    <recommendedName>
        <fullName evidence="4">Ig-like domain-containing protein</fullName>
    </recommendedName>
</protein>
<dbReference type="Pfam" id="PF07686">
    <property type="entry name" value="V-set"/>
    <property type="match status" value="1"/>
</dbReference>
<dbReference type="InterPro" id="IPR013783">
    <property type="entry name" value="Ig-like_fold"/>
</dbReference>
<reference evidence="5 6" key="1">
    <citation type="journal article" date="2017" name="Gigascience">
        <title>Genome sequence of the small brown planthopper, Laodelphax striatellus.</title>
        <authorList>
            <person name="Zhu J."/>
            <person name="Jiang F."/>
            <person name="Wang X."/>
            <person name="Yang P."/>
            <person name="Bao Y."/>
            <person name="Zhao W."/>
            <person name="Wang W."/>
            <person name="Lu H."/>
            <person name="Wang Q."/>
            <person name="Cui N."/>
            <person name="Li J."/>
            <person name="Chen X."/>
            <person name="Luo L."/>
            <person name="Yu J."/>
            <person name="Kang L."/>
            <person name="Cui F."/>
        </authorList>
    </citation>
    <scope>NUCLEOTIDE SEQUENCE [LARGE SCALE GENOMIC DNA]</scope>
    <source>
        <strain evidence="5">Lst14</strain>
    </source>
</reference>
<feature type="domain" description="Ig-like" evidence="4">
    <location>
        <begin position="40"/>
        <end position="147"/>
    </location>
</feature>
<accession>A0A482WMI0</accession>
<dbReference type="AlphaFoldDB" id="A0A482WMI0"/>
<dbReference type="Proteomes" id="UP000291343">
    <property type="component" value="Unassembled WGS sequence"/>
</dbReference>
<dbReference type="STRING" id="195883.A0A482WMI0"/>